<dbReference type="AlphaFoldDB" id="A0A8J5CNF1"/>
<evidence type="ECO:0000313" key="1">
    <source>
        <dbReference type="EMBL" id="KAG0714302.1"/>
    </source>
</evidence>
<reference evidence="1" key="1">
    <citation type="submission" date="2020-07" db="EMBL/GenBank/DDBJ databases">
        <title>The High-quality genome of the commercially important snow crab, Chionoecetes opilio.</title>
        <authorList>
            <person name="Jeong J.-H."/>
            <person name="Ryu S."/>
        </authorList>
    </citation>
    <scope>NUCLEOTIDE SEQUENCE</scope>
    <source>
        <strain evidence="1">MADBK_172401_WGS</strain>
        <tissue evidence="1">Digestive gland</tissue>
    </source>
</reference>
<keyword evidence="2" id="KW-1185">Reference proteome</keyword>
<sequence>MFVQQQKGETGIVPNYLRVGLFVQALSEGKLTDSNLEESIIRYLTFQVQVGTLDAQSIDIDWKDSCPEWTPVGAGRLFRSAWLELLSCKCKRFAKLETDIYDQRIEVLEDVSVTRMLKPKQWDGCLRPIQMPKFVTVKARVKTKMILN</sequence>
<proteinExistence type="predicted"/>
<gene>
    <name evidence="1" type="ORF">GWK47_014416</name>
</gene>
<evidence type="ECO:0000313" key="2">
    <source>
        <dbReference type="Proteomes" id="UP000770661"/>
    </source>
</evidence>
<accession>A0A8J5CNF1</accession>
<organism evidence="1 2">
    <name type="scientific">Chionoecetes opilio</name>
    <name type="common">Atlantic snow crab</name>
    <name type="synonym">Cancer opilio</name>
    <dbReference type="NCBI Taxonomy" id="41210"/>
    <lineage>
        <taxon>Eukaryota</taxon>
        <taxon>Metazoa</taxon>
        <taxon>Ecdysozoa</taxon>
        <taxon>Arthropoda</taxon>
        <taxon>Crustacea</taxon>
        <taxon>Multicrustacea</taxon>
        <taxon>Malacostraca</taxon>
        <taxon>Eumalacostraca</taxon>
        <taxon>Eucarida</taxon>
        <taxon>Decapoda</taxon>
        <taxon>Pleocyemata</taxon>
        <taxon>Brachyura</taxon>
        <taxon>Eubrachyura</taxon>
        <taxon>Majoidea</taxon>
        <taxon>Majidae</taxon>
        <taxon>Chionoecetes</taxon>
    </lineage>
</organism>
<name>A0A8J5CNF1_CHIOP</name>
<dbReference type="EMBL" id="JACEEZ010020653">
    <property type="protein sequence ID" value="KAG0714302.1"/>
    <property type="molecule type" value="Genomic_DNA"/>
</dbReference>
<protein>
    <submittedName>
        <fullName evidence="1">Uncharacterized protein</fullName>
    </submittedName>
</protein>
<comment type="caution">
    <text evidence="1">The sequence shown here is derived from an EMBL/GenBank/DDBJ whole genome shotgun (WGS) entry which is preliminary data.</text>
</comment>
<dbReference type="Proteomes" id="UP000770661">
    <property type="component" value="Unassembled WGS sequence"/>
</dbReference>